<dbReference type="EMBL" id="LCMG01000034">
    <property type="protein sequence ID" value="KKU30809.1"/>
    <property type="molecule type" value="Genomic_DNA"/>
</dbReference>
<organism evidence="1 2">
    <name type="scientific">Candidatus Uhrbacteria bacterium GW2011_GWF2_46_218</name>
    <dbReference type="NCBI Taxonomy" id="1619001"/>
    <lineage>
        <taxon>Bacteria</taxon>
        <taxon>Candidatus Uhriibacteriota</taxon>
    </lineage>
</organism>
<name>A0A0G1PDD9_9BACT</name>
<reference evidence="1 2" key="1">
    <citation type="journal article" date="2015" name="Nature">
        <title>rRNA introns, odd ribosomes, and small enigmatic genomes across a large radiation of phyla.</title>
        <authorList>
            <person name="Brown C.T."/>
            <person name="Hug L.A."/>
            <person name="Thomas B.C."/>
            <person name="Sharon I."/>
            <person name="Castelle C.J."/>
            <person name="Singh A."/>
            <person name="Wilkins M.J."/>
            <person name="Williams K.H."/>
            <person name="Banfield J.F."/>
        </authorList>
    </citation>
    <scope>NUCLEOTIDE SEQUENCE [LARGE SCALE GENOMIC DNA]</scope>
</reference>
<evidence type="ECO:0000313" key="1">
    <source>
        <dbReference type="EMBL" id="KKU30809.1"/>
    </source>
</evidence>
<evidence type="ECO:0000313" key="2">
    <source>
        <dbReference type="Proteomes" id="UP000034705"/>
    </source>
</evidence>
<protein>
    <recommendedName>
        <fullName evidence="3">Major capsid protein</fullName>
    </recommendedName>
</protein>
<dbReference type="Proteomes" id="UP000034705">
    <property type="component" value="Unassembled WGS sequence"/>
</dbReference>
<dbReference type="AlphaFoldDB" id="A0A0G1PDD9"/>
<sequence>MDAVNISGLQRAAVTYQKDFMLLPYAVLIPVLQELKISMLEVNNKDIVIVKERAGGAARPYVAGTINYKNEISRLIERELQTYRAVAPIRDNITNYSTKQVLFDAAKNKVNNQSKQHPLERDIIADIITTVGEDIIDCLFHAVRNVADQTPQGMANGFYTLADAEIVAGDISEAKGNLVACGDLTAPANATDLTAFNSLRDWLRNIYPKWRQKPAVLYIPYNSLINVKDSLENKKTSYKDVTFASLLTQLQEDAGIPNLQIVSHYCLGIGDRLMLTQPGNLDLGMNTFGDAGFVQVRSPFEDPNEVQFWNQFEIGMRIKNLNKNGFMISDGSVTGNELSGDYTGSGADLGV</sequence>
<accession>A0A0G1PDD9</accession>
<gene>
    <name evidence="1" type="ORF">UX45_C0034G0002</name>
</gene>
<comment type="caution">
    <text evidence="1">The sequence shown here is derived from an EMBL/GenBank/DDBJ whole genome shotgun (WGS) entry which is preliminary data.</text>
</comment>
<evidence type="ECO:0008006" key="3">
    <source>
        <dbReference type="Google" id="ProtNLM"/>
    </source>
</evidence>
<proteinExistence type="predicted"/>